<name>A0AA86NTJ2_9EUKA</name>
<evidence type="ECO:0000313" key="3">
    <source>
        <dbReference type="Proteomes" id="UP001642409"/>
    </source>
</evidence>
<keyword evidence="3" id="KW-1185">Reference proteome</keyword>
<comment type="caution">
    <text evidence="1">The sequence shown here is derived from an EMBL/GenBank/DDBJ whole genome shotgun (WGS) entry which is preliminary data.</text>
</comment>
<dbReference type="Proteomes" id="UP001642409">
    <property type="component" value="Unassembled WGS sequence"/>
</dbReference>
<evidence type="ECO:0000313" key="2">
    <source>
        <dbReference type="EMBL" id="CAL6106872.1"/>
    </source>
</evidence>
<dbReference type="EMBL" id="CATOUU010000316">
    <property type="protein sequence ID" value="CAI9924585.1"/>
    <property type="molecule type" value="Genomic_DNA"/>
</dbReference>
<organism evidence="1">
    <name type="scientific">Hexamita inflata</name>
    <dbReference type="NCBI Taxonomy" id="28002"/>
    <lineage>
        <taxon>Eukaryota</taxon>
        <taxon>Metamonada</taxon>
        <taxon>Diplomonadida</taxon>
        <taxon>Hexamitidae</taxon>
        <taxon>Hexamitinae</taxon>
        <taxon>Hexamita</taxon>
    </lineage>
</organism>
<protein>
    <submittedName>
        <fullName evidence="2">Hypothetical_protein</fullName>
    </submittedName>
</protein>
<accession>A0AA86NTJ2</accession>
<gene>
    <name evidence="1" type="ORF">HINF_LOCUS12230</name>
    <name evidence="2" type="ORF">HINF_LOCUS74035</name>
</gene>
<dbReference type="EMBL" id="CAXDID020000619">
    <property type="protein sequence ID" value="CAL6106872.1"/>
    <property type="molecule type" value="Genomic_DNA"/>
</dbReference>
<reference evidence="1" key="1">
    <citation type="submission" date="2023-06" db="EMBL/GenBank/DDBJ databases">
        <authorList>
            <person name="Kurt Z."/>
        </authorList>
    </citation>
    <scope>NUCLEOTIDE SEQUENCE</scope>
</reference>
<sequence>MSQRYIPLYELEQFCQLFQLDRHDALKILNKYQTYEEAQQSMTQIKRDVPWYEIDDFALISQLDKQECKQYLQKRRTYFDVIWEYNQDKYDNPLQYLKPGNIYFENREVSLENIQAENSYLYKLNDQYKFWLENQLENNHFLKQQLQNK</sequence>
<proteinExistence type="predicted"/>
<reference evidence="2 3" key="2">
    <citation type="submission" date="2024-07" db="EMBL/GenBank/DDBJ databases">
        <authorList>
            <person name="Akdeniz Z."/>
        </authorList>
    </citation>
    <scope>NUCLEOTIDE SEQUENCE [LARGE SCALE GENOMIC DNA]</scope>
</reference>
<evidence type="ECO:0000313" key="1">
    <source>
        <dbReference type="EMBL" id="CAI9924585.1"/>
    </source>
</evidence>
<dbReference type="AlphaFoldDB" id="A0AA86NTJ2"/>